<accession>A0ABQ1DLS8</accession>
<proteinExistence type="predicted"/>
<gene>
    <name evidence="1" type="ORF">PSCICP_19230</name>
</gene>
<dbReference type="Proteomes" id="UP000614982">
    <property type="component" value="Unassembled WGS sequence"/>
</dbReference>
<reference evidence="1 2" key="1">
    <citation type="submission" date="2020-05" db="EMBL/GenBank/DDBJ databases">
        <title>Genetic diversity of Pseudomonas cichorii.</title>
        <authorList>
            <person name="Tani S."/>
            <person name="Yagi H."/>
            <person name="Hashimoto S."/>
            <person name="Iiyama K."/>
            <person name="Furuya N."/>
        </authorList>
    </citation>
    <scope>NUCLEOTIDE SEQUENCE [LARGE SCALE GENOMIC DNA]</scope>
    <source>
        <strain evidence="1 2">LMG 2162</strain>
    </source>
</reference>
<dbReference type="EMBL" id="BLWA01000004">
    <property type="protein sequence ID" value="GFM91951.1"/>
    <property type="molecule type" value="Genomic_DNA"/>
</dbReference>
<keyword evidence="2" id="KW-1185">Reference proteome</keyword>
<organism evidence="1 2">
    <name type="scientific">Pseudomonas cichorii</name>
    <dbReference type="NCBI Taxonomy" id="36746"/>
    <lineage>
        <taxon>Bacteria</taxon>
        <taxon>Pseudomonadati</taxon>
        <taxon>Pseudomonadota</taxon>
        <taxon>Gammaproteobacteria</taxon>
        <taxon>Pseudomonadales</taxon>
        <taxon>Pseudomonadaceae</taxon>
        <taxon>Pseudomonas</taxon>
    </lineage>
</organism>
<sequence>MSLFNAEHREQIHLVQSLEADPKAGTGLLSHHVQHRFNDQKKYLTDAPKVVEG</sequence>
<evidence type="ECO:0000313" key="2">
    <source>
        <dbReference type="Proteomes" id="UP000614982"/>
    </source>
</evidence>
<name>A0ABQ1DLS8_PSECI</name>
<comment type="caution">
    <text evidence="1">The sequence shown here is derived from an EMBL/GenBank/DDBJ whole genome shotgun (WGS) entry which is preliminary data.</text>
</comment>
<protein>
    <submittedName>
        <fullName evidence="1">Uncharacterized protein</fullName>
    </submittedName>
</protein>
<evidence type="ECO:0000313" key="1">
    <source>
        <dbReference type="EMBL" id="GFM91951.1"/>
    </source>
</evidence>